<accession>A0A7X4YV75</accession>
<dbReference type="RefSeq" id="WP_161702717.1">
    <property type="nucleotide sequence ID" value="NZ_JAAAMU010000016.1"/>
</dbReference>
<organism evidence="4 5">
    <name type="scientific">Paenibacillus sacheonensis</name>
    <dbReference type="NCBI Taxonomy" id="742054"/>
    <lineage>
        <taxon>Bacteria</taxon>
        <taxon>Bacillati</taxon>
        <taxon>Bacillota</taxon>
        <taxon>Bacilli</taxon>
        <taxon>Bacillales</taxon>
        <taxon>Paenibacillaceae</taxon>
        <taxon>Paenibacillus</taxon>
    </lineage>
</organism>
<dbReference type="InterPro" id="IPR036291">
    <property type="entry name" value="NAD(P)-bd_dom_sf"/>
</dbReference>
<evidence type="ECO:0000313" key="5">
    <source>
        <dbReference type="Proteomes" id="UP000558113"/>
    </source>
</evidence>
<evidence type="ECO:0000313" key="4">
    <source>
        <dbReference type="EMBL" id="NBC72089.1"/>
    </source>
</evidence>
<dbReference type="GO" id="GO:0008206">
    <property type="term" value="P:bile acid metabolic process"/>
    <property type="evidence" value="ECO:0007669"/>
    <property type="project" value="UniProtKB-ARBA"/>
</dbReference>
<dbReference type="NCBIfam" id="NF005559">
    <property type="entry name" value="PRK07231.1"/>
    <property type="match status" value="1"/>
</dbReference>
<dbReference type="PRINTS" id="PR00081">
    <property type="entry name" value="GDHRDH"/>
</dbReference>
<dbReference type="InterPro" id="IPR002347">
    <property type="entry name" value="SDR_fam"/>
</dbReference>
<protein>
    <submittedName>
        <fullName evidence="4">Glucose 1-dehydrogenase</fullName>
        <ecNumber evidence="4">1.1.1.47</ecNumber>
    </submittedName>
</protein>
<dbReference type="PANTHER" id="PTHR43639:SF1">
    <property type="entry name" value="SHORT-CHAIN DEHYDROGENASE_REDUCTASE FAMILY PROTEIN"/>
    <property type="match status" value="1"/>
</dbReference>
<dbReference type="PROSITE" id="PS00061">
    <property type="entry name" value="ADH_SHORT"/>
    <property type="match status" value="1"/>
</dbReference>
<dbReference type="PANTHER" id="PTHR43639">
    <property type="entry name" value="OXIDOREDUCTASE, SHORT-CHAIN DEHYDROGENASE/REDUCTASE FAMILY (AFU_ORTHOLOGUE AFUA_5G02870)"/>
    <property type="match status" value="1"/>
</dbReference>
<dbReference type="InterPro" id="IPR020904">
    <property type="entry name" value="Sc_DH/Rdtase_CS"/>
</dbReference>
<dbReference type="EC" id="1.1.1.47" evidence="4"/>
<feature type="domain" description="Ketoreductase" evidence="3">
    <location>
        <begin position="7"/>
        <end position="187"/>
    </location>
</feature>
<proteinExistence type="inferred from homology"/>
<dbReference type="AlphaFoldDB" id="A0A7X4YV75"/>
<comment type="similarity">
    <text evidence="1">Belongs to the short-chain dehydrogenases/reductases (SDR) family.</text>
</comment>
<dbReference type="GO" id="GO:0047936">
    <property type="term" value="F:glucose 1-dehydrogenase [NAD(P)+] activity"/>
    <property type="evidence" value="ECO:0007669"/>
    <property type="project" value="UniProtKB-EC"/>
</dbReference>
<keyword evidence="5" id="KW-1185">Reference proteome</keyword>
<dbReference type="InterPro" id="IPR057326">
    <property type="entry name" value="KR_dom"/>
</dbReference>
<evidence type="ECO:0000259" key="3">
    <source>
        <dbReference type="SMART" id="SM00822"/>
    </source>
</evidence>
<dbReference type="PRINTS" id="PR00080">
    <property type="entry name" value="SDRFAMILY"/>
</dbReference>
<dbReference type="Pfam" id="PF13561">
    <property type="entry name" value="adh_short_C2"/>
    <property type="match status" value="1"/>
</dbReference>
<dbReference type="OrthoDB" id="9803333at2"/>
<dbReference type="FunFam" id="3.40.50.720:FF:000084">
    <property type="entry name" value="Short-chain dehydrogenase reductase"/>
    <property type="match status" value="1"/>
</dbReference>
<dbReference type="Gene3D" id="3.40.50.720">
    <property type="entry name" value="NAD(P)-binding Rossmann-like Domain"/>
    <property type="match status" value="1"/>
</dbReference>
<dbReference type="SMART" id="SM00822">
    <property type="entry name" value="PKS_KR"/>
    <property type="match status" value="1"/>
</dbReference>
<reference evidence="4 5" key="1">
    <citation type="submission" date="2020-01" db="EMBL/GenBank/DDBJ databases">
        <title>Paenibacillus soybeanensis sp. nov. isolated from the nodules of soybean (Glycine max(L.) Merr).</title>
        <authorList>
            <person name="Wang H."/>
        </authorList>
    </citation>
    <scope>NUCLEOTIDE SEQUENCE [LARGE SCALE GENOMIC DNA]</scope>
    <source>
        <strain evidence="4 5">DSM 23054</strain>
    </source>
</reference>
<gene>
    <name evidence="4" type="ORF">GT003_24090</name>
</gene>
<sequence length="262" mass="28167">MSDLNGKIALVTGSARGIGREIARRLAAQGASVCINYATSEASAESLVEELRAQGHAVFAHRADVADVSQVKGMVEKVVSEFGALDILVNNAAIDPVVEMSQMTEAIWDRVVDTNLKGTFFCAQTCAEEMKRRGSGKIINISSVHGNTTMRGYGAYSASKGGMNALTRQLALELAPHRINVNGVAPGVIEVEKYFTDIPWYNRDIEGRKIPMGRVGMPNDVAPLVGFLASSDSDFITGQTITVDGGSSARFFLWQKPLLVDE</sequence>
<dbReference type="NCBIfam" id="NF009466">
    <property type="entry name" value="PRK12826.1-2"/>
    <property type="match status" value="1"/>
</dbReference>
<evidence type="ECO:0000256" key="1">
    <source>
        <dbReference type="ARBA" id="ARBA00006484"/>
    </source>
</evidence>
<dbReference type="SUPFAM" id="SSF51735">
    <property type="entry name" value="NAD(P)-binding Rossmann-fold domains"/>
    <property type="match status" value="1"/>
</dbReference>
<keyword evidence="2 4" id="KW-0560">Oxidoreductase</keyword>
<name>A0A7X4YV75_9BACL</name>
<dbReference type="Proteomes" id="UP000558113">
    <property type="component" value="Unassembled WGS sequence"/>
</dbReference>
<evidence type="ECO:0000256" key="2">
    <source>
        <dbReference type="ARBA" id="ARBA00023002"/>
    </source>
</evidence>
<comment type="caution">
    <text evidence="4">The sequence shown here is derived from an EMBL/GenBank/DDBJ whole genome shotgun (WGS) entry which is preliminary data.</text>
</comment>
<dbReference type="EMBL" id="JAAAMU010000016">
    <property type="protein sequence ID" value="NBC72089.1"/>
    <property type="molecule type" value="Genomic_DNA"/>
</dbReference>